<feature type="compositionally biased region" description="Basic and acidic residues" evidence="5">
    <location>
        <begin position="962"/>
        <end position="975"/>
    </location>
</feature>
<sequence>MLAEQFSRFGDIESITLFSQKNYAFVTLKTAEDAVYAKKGLQGTSLGGLGLRIEFAKGDGKTSSHGEVGEKIVVENEKSAEAMFQNKIQKDIAQDKANRVIHPDDLNRHCSEMLNGNRNAEASEVLWIGFPLHLKIDEKKLHKLFAPFGGVEKITTFPGRTYAFVRFQNVKAASRAKDALQGKLFDDPRVSISFAKSEAGSVDNLHVNSEICPPSSMKVVSKVPSVKEEEGSSMHPSHVSCKAGFEADRYSTVAKVEETSCSPSIPSLTSHSDPLRLPIATLFSSSSFLPSRPGIGVSESPYSPSKDGIESKGSTGMQVDVSGIASVDNKLKDGGKEQMHIPHNENIAEEKEPGERWLLHENRSDRSGQKRQRLETEADGRTLSSLTLPSGTNDRVQLIEEDTSDKRQRVGNEHPWSDVLSNNYTCDSSLPGNSLVQGMWEDQKVLNTGLVGRLLEGKKQEVKIPISSEGISQGKDKPLAALVGRVPAAESRSDQPVGSQIEHGLPESPISPARTDVGSTMCAPFKDSFRWEGAIAKGGIEVCRCRCFPATKEVGIMFPEVLNCTAKASLEMLANHISKVKDFAVVLFMPQGVSDVASYQDLLAFLVDKQRAAVCYLPEGRTLFLVPPSDFVEQFLNVPKSNNILGVVLGQQQCQVSSTSACQLAPNSQQTIDAMKHRQQNFDGYAIPKESVVFPAHSSAEVRAIKSSSPQQIGYHPECGRIDHGLSAPFVIPGNRNWVGVDASRGNDVVVDSTRVSYVMQGNKSSKIEQLTHETTQLPDIRNLPFQTSGSGSIPLALSQPMAGTHGLYMFGVPNIRPSGNVLTQPVRPMFFPRNSEQPPAPFTNHERPWSGGPLIPQSLPLNQSNVPPKGHLQTSPYGSTPLQQQPSQFYVQQSDGQVHGSLFSSRFLPANTRTVSSPYSIPQESVMRPPSPSPGLLPLASGPRPSIPSTGIATQQAGVSRDPDKQTSEADRSKVSQLAQAVTPSSELSEEEQKKFRATVELAAALLQQLQQTTKL</sequence>
<dbReference type="InterPro" id="IPR035979">
    <property type="entry name" value="RBD_domain_sf"/>
</dbReference>
<evidence type="ECO:0000259" key="6">
    <source>
        <dbReference type="PROSITE" id="PS50102"/>
    </source>
</evidence>
<comment type="caution">
    <text evidence="7">The sequence shown here is derived from an EMBL/GenBank/DDBJ whole genome shotgun (WGS) entry which is preliminary data.</text>
</comment>
<dbReference type="Pfam" id="PF00076">
    <property type="entry name" value="RRM_1"/>
    <property type="match status" value="2"/>
</dbReference>
<feature type="region of interest" description="Disordered" evidence="5">
    <location>
        <begin position="836"/>
        <end position="884"/>
    </location>
</feature>
<keyword evidence="2 4" id="KW-0694">RNA-binding</keyword>
<gene>
    <name evidence="7" type="ORF">KP509_26G021500</name>
</gene>
<dbReference type="InterPro" id="IPR012677">
    <property type="entry name" value="Nucleotide-bd_a/b_plait_sf"/>
</dbReference>
<feature type="compositionally biased region" description="Polar residues" evidence="5">
    <location>
        <begin position="382"/>
        <end position="395"/>
    </location>
</feature>
<reference evidence="7" key="1">
    <citation type="submission" date="2021-08" db="EMBL/GenBank/DDBJ databases">
        <title>WGS assembly of Ceratopteris richardii.</title>
        <authorList>
            <person name="Marchant D.B."/>
            <person name="Chen G."/>
            <person name="Jenkins J."/>
            <person name="Shu S."/>
            <person name="Leebens-Mack J."/>
            <person name="Grimwood J."/>
            <person name="Schmutz J."/>
            <person name="Soltis P."/>
            <person name="Soltis D."/>
            <person name="Chen Z.-H."/>
        </authorList>
    </citation>
    <scope>NUCLEOTIDE SEQUENCE</scope>
    <source>
        <strain evidence="7">Whitten #5841</strain>
        <tissue evidence="7">Leaf</tissue>
    </source>
</reference>
<dbReference type="Pfam" id="PF07744">
    <property type="entry name" value="SPOC"/>
    <property type="match status" value="1"/>
</dbReference>
<feature type="region of interest" description="Disordered" evidence="5">
    <location>
        <begin position="488"/>
        <end position="513"/>
    </location>
</feature>
<feature type="compositionally biased region" description="Polar residues" evidence="5">
    <location>
        <begin position="948"/>
        <end position="959"/>
    </location>
</feature>
<evidence type="ECO:0000313" key="7">
    <source>
        <dbReference type="EMBL" id="KAH7296376.1"/>
    </source>
</evidence>
<protein>
    <recommendedName>
        <fullName evidence="6">RRM domain-containing protein</fullName>
    </recommendedName>
</protein>
<keyword evidence="3" id="KW-0539">Nucleus</keyword>
<comment type="subcellular location">
    <subcellularLocation>
        <location evidence="1">Nucleus</location>
    </subcellularLocation>
</comment>
<accession>A0A8T2RJ14</accession>
<feature type="region of interest" description="Disordered" evidence="5">
    <location>
        <begin position="329"/>
        <end position="395"/>
    </location>
</feature>
<dbReference type="CDD" id="cd21546">
    <property type="entry name" value="SPOC_FPA-like"/>
    <property type="match status" value="1"/>
</dbReference>
<name>A0A8T2RJ14_CERRI</name>
<keyword evidence="8" id="KW-1185">Reference proteome</keyword>
<dbReference type="Proteomes" id="UP000825935">
    <property type="component" value="Chromosome 26"/>
</dbReference>
<dbReference type="CDD" id="cd00590">
    <property type="entry name" value="RRM_SF"/>
    <property type="match status" value="2"/>
</dbReference>
<feature type="domain" description="RRM" evidence="6">
    <location>
        <begin position="1"/>
        <end position="58"/>
    </location>
</feature>
<dbReference type="GO" id="GO:0005634">
    <property type="term" value="C:nucleus"/>
    <property type="evidence" value="ECO:0007669"/>
    <property type="project" value="UniProtKB-SubCell"/>
</dbReference>
<dbReference type="InterPro" id="IPR000504">
    <property type="entry name" value="RRM_dom"/>
</dbReference>
<feature type="region of interest" description="Disordered" evidence="5">
    <location>
        <begin position="915"/>
        <end position="995"/>
    </location>
</feature>
<dbReference type="AlphaFoldDB" id="A0A8T2RJ14"/>
<evidence type="ECO:0000256" key="5">
    <source>
        <dbReference type="SAM" id="MobiDB-lite"/>
    </source>
</evidence>
<dbReference type="SMART" id="SM00360">
    <property type="entry name" value="RRM"/>
    <property type="match status" value="2"/>
</dbReference>
<dbReference type="Gene3D" id="3.30.70.330">
    <property type="match status" value="2"/>
</dbReference>
<feature type="compositionally biased region" description="Polar residues" evidence="5">
    <location>
        <begin position="976"/>
        <end position="988"/>
    </location>
</feature>
<dbReference type="InterPro" id="IPR012921">
    <property type="entry name" value="SPOC_C"/>
</dbReference>
<dbReference type="SUPFAM" id="SSF54928">
    <property type="entry name" value="RNA-binding domain, RBD"/>
    <property type="match status" value="1"/>
</dbReference>
<feature type="region of interest" description="Disordered" evidence="5">
    <location>
        <begin position="295"/>
        <end position="316"/>
    </location>
</feature>
<dbReference type="EMBL" id="CM035431">
    <property type="protein sequence ID" value="KAH7296376.1"/>
    <property type="molecule type" value="Genomic_DNA"/>
</dbReference>
<dbReference type="PANTHER" id="PTHR23189">
    <property type="entry name" value="RNA RECOGNITION MOTIF-CONTAINING"/>
    <property type="match status" value="1"/>
</dbReference>
<dbReference type="OrthoDB" id="439808at2759"/>
<evidence type="ECO:0000256" key="4">
    <source>
        <dbReference type="PROSITE-ProRule" id="PRU00176"/>
    </source>
</evidence>
<feature type="compositionally biased region" description="Basic and acidic residues" evidence="5">
    <location>
        <begin position="329"/>
        <end position="380"/>
    </location>
</feature>
<evidence type="ECO:0000256" key="3">
    <source>
        <dbReference type="ARBA" id="ARBA00023242"/>
    </source>
</evidence>
<evidence type="ECO:0000256" key="1">
    <source>
        <dbReference type="ARBA" id="ARBA00004123"/>
    </source>
</evidence>
<dbReference type="GO" id="GO:0003723">
    <property type="term" value="F:RNA binding"/>
    <property type="evidence" value="ECO:0007669"/>
    <property type="project" value="UniProtKB-UniRule"/>
</dbReference>
<feature type="compositionally biased region" description="Polar residues" evidence="5">
    <location>
        <begin position="915"/>
        <end position="924"/>
    </location>
</feature>
<evidence type="ECO:0000256" key="2">
    <source>
        <dbReference type="ARBA" id="ARBA00022884"/>
    </source>
</evidence>
<feature type="compositionally biased region" description="Polar residues" evidence="5">
    <location>
        <begin position="860"/>
        <end position="883"/>
    </location>
</feature>
<feature type="domain" description="RRM" evidence="6">
    <location>
        <begin position="123"/>
        <end position="197"/>
    </location>
</feature>
<organism evidence="7 8">
    <name type="scientific">Ceratopteris richardii</name>
    <name type="common">Triangle waterfern</name>
    <dbReference type="NCBI Taxonomy" id="49495"/>
    <lineage>
        <taxon>Eukaryota</taxon>
        <taxon>Viridiplantae</taxon>
        <taxon>Streptophyta</taxon>
        <taxon>Embryophyta</taxon>
        <taxon>Tracheophyta</taxon>
        <taxon>Polypodiopsida</taxon>
        <taxon>Polypodiidae</taxon>
        <taxon>Polypodiales</taxon>
        <taxon>Pteridineae</taxon>
        <taxon>Pteridaceae</taxon>
        <taxon>Parkerioideae</taxon>
        <taxon>Ceratopteris</taxon>
    </lineage>
</organism>
<evidence type="ECO:0000313" key="8">
    <source>
        <dbReference type="Proteomes" id="UP000825935"/>
    </source>
</evidence>
<dbReference type="PROSITE" id="PS50102">
    <property type="entry name" value="RRM"/>
    <property type="match status" value="2"/>
</dbReference>
<proteinExistence type="predicted"/>